<evidence type="ECO:0000313" key="3">
    <source>
        <dbReference type="Proteomes" id="UP001199642"/>
    </source>
</evidence>
<sequence length="300" mass="33661">MKTDLNTLLVTLYVHLDDRILPAIGFSRDHRPGRKPALNDVELLCLLVAQHLLGIASDRKWIRHARKHLMGMFPNLPGQSGWGKRVRQSTGLLSAVITELARDNPSWNEVTRLVDSTPLPCAASRETVKRSDLAGHASCGYCASHSRFFWGFRRYLLCTPDGMPVIWRLANPKIGEREVTETLLRHDRHLIAPGQVIVGDKRFAGKELETFITDDLGAHLVRPDRKDENPRFGKLSGIRQWVESVFDTLKGQLTLEEHGGRTTAGVHSRVAARLLALAAGIWHNWLTDAPAKRSLTAYDH</sequence>
<dbReference type="NCBIfam" id="NF033520">
    <property type="entry name" value="transpos_IS982"/>
    <property type="match status" value="1"/>
</dbReference>
<dbReference type="Pfam" id="PF01609">
    <property type="entry name" value="DDE_Tnp_1"/>
    <property type="match status" value="1"/>
</dbReference>
<dbReference type="InterPro" id="IPR002559">
    <property type="entry name" value="Transposase_11"/>
</dbReference>
<proteinExistence type="predicted"/>
<reference evidence="2 3" key="1">
    <citation type="submission" date="2023-01" db="EMBL/GenBank/DDBJ databases">
        <title>Characterization of estradiol degrading bacteria Microbacterium sp. MZT7 and reveal degrading genes through genome analysis.</title>
        <authorList>
            <person name="Hao P."/>
            <person name="Gao Y."/>
        </authorList>
    </citation>
    <scope>NUCLEOTIDE SEQUENCE [LARGE SCALE GENOMIC DNA]</scope>
    <source>
        <strain evidence="2 3">MZT7</strain>
    </source>
</reference>
<feature type="domain" description="Transposase IS4-like" evidence="1">
    <location>
        <begin position="110"/>
        <end position="277"/>
    </location>
</feature>
<dbReference type="Proteomes" id="UP001199642">
    <property type="component" value="Chromosome"/>
</dbReference>
<name>A0ABY3RTD4_9MICO</name>
<protein>
    <submittedName>
        <fullName evidence="2">IS982 family transposase</fullName>
    </submittedName>
</protein>
<organism evidence="2 3">
    <name type="scientific">Microbacterium resistens</name>
    <dbReference type="NCBI Taxonomy" id="156977"/>
    <lineage>
        <taxon>Bacteria</taxon>
        <taxon>Bacillati</taxon>
        <taxon>Actinomycetota</taxon>
        <taxon>Actinomycetes</taxon>
        <taxon>Micrococcales</taxon>
        <taxon>Microbacteriaceae</taxon>
        <taxon>Microbacterium</taxon>
    </lineage>
</organism>
<evidence type="ECO:0000313" key="2">
    <source>
        <dbReference type="EMBL" id="UGS27057.1"/>
    </source>
</evidence>
<dbReference type="EMBL" id="CP082781">
    <property type="protein sequence ID" value="UGS27057.1"/>
    <property type="molecule type" value="Genomic_DNA"/>
</dbReference>
<accession>A0ABY3RTD4</accession>
<keyword evidence="3" id="KW-1185">Reference proteome</keyword>
<gene>
    <name evidence="2" type="ORF">K8F61_02260</name>
</gene>
<dbReference type="RefSeq" id="WP_231820555.1">
    <property type="nucleotide sequence ID" value="NZ_CP082781.1"/>
</dbReference>
<evidence type="ECO:0000259" key="1">
    <source>
        <dbReference type="Pfam" id="PF01609"/>
    </source>
</evidence>